<evidence type="ECO:0000313" key="3">
    <source>
        <dbReference type="Proteomes" id="UP000256328"/>
    </source>
</evidence>
<feature type="region of interest" description="Disordered" evidence="1">
    <location>
        <begin position="122"/>
        <end position="143"/>
    </location>
</feature>
<reference evidence="2 3" key="1">
    <citation type="journal article" date="2018" name="IMA Fungus">
        <title>IMA Genome-F 9: Draft genome sequence of Annulohypoxylon stygium, Aspergillus mulundensis, Berkeleyomyces basicola (syn. Thielaviopsis basicola), Ceratocystis smalleyi, two Cercospora beticola strains, Coleophoma cylindrospora, Fusarium fracticaudum, Phialophora cf. hyalina, and Morchella septimelata.</title>
        <authorList>
            <person name="Wingfield B.D."/>
            <person name="Bills G.F."/>
            <person name="Dong Y."/>
            <person name="Huang W."/>
            <person name="Nel W.J."/>
            <person name="Swalarsk-Parry B.S."/>
            <person name="Vaghefi N."/>
            <person name="Wilken P.M."/>
            <person name="An Z."/>
            <person name="de Beer Z.W."/>
            <person name="De Vos L."/>
            <person name="Chen L."/>
            <person name="Duong T.A."/>
            <person name="Gao Y."/>
            <person name="Hammerbacher A."/>
            <person name="Kikkert J.R."/>
            <person name="Li Y."/>
            <person name="Li H."/>
            <person name="Li K."/>
            <person name="Li Q."/>
            <person name="Liu X."/>
            <person name="Ma X."/>
            <person name="Naidoo K."/>
            <person name="Pethybridge S.J."/>
            <person name="Sun J."/>
            <person name="Steenkamp E.T."/>
            <person name="van der Nest M.A."/>
            <person name="van Wyk S."/>
            <person name="Wingfield M.J."/>
            <person name="Xiong C."/>
            <person name="Yue Q."/>
            <person name="Zhang X."/>
        </authorList>
    </citation>
    <scope>NUCLEOTIDE SEQUENCE [LARGE SCALE GENOMIC DNA]</scope>
    <source>
        <strain evidence="2 3">BP5796</strain>
    </source>
</reference>
<evidence type="ECO:0000313" key="2">
    <source>
        <dbReference type="EMBL" id="RDW95218.1"/>
    </source>
</evidence>
<name>A0A3D8TBY3_9HELO</name>
<dbReference type="OrthoDB" id="3564997at2759"/>
<dbReference type="AlphaFoldDB" id="A0A3D8TBY3"/>
<keyword evidence="3" id="KW-1185">Reference proteome</keyword>
<dbReference type="EMBL" id="PDLN01000001">
    <property type="protein sequence ID" value="RDW95218.1"/>
    <property type="molecule type" value="Genomic_DNA"/>
</dbReference>
<evidence type="ECO:0000256" key="1">
    <source>
        <dbReference type="SAM" id="MobiDB-lite"/>
    </source>
</evidence>
<organism evidence="2 3">
    <name type="scientific">Coleophoma crateriformis</name>
    <dbReference type="NCBI Taxonomy" id="565419"/>
    <lineage>
        <taxon>Eukaryota</taxon>
        <taxon>Fungi</taxon>
        <taxon>Dikarya</taxon>
        <taxon>Ascomycota</taxon>
        <taxon>Pezizomycotina</taxon>
        <taxon>Leotiomycetes</taxon>
        <taxon>Helotiales</taxon>
        <taxon>Dermateaceae</taxon>
        <taxon>Coleophoma</taxon>
    </lineage>
</organism>
<accession>A0A3D8TBY3</accession>
<protein>
    <submittedName>
        <fullName evidence="2">Uncharacterized protein</fullName>
    </submittedName>
</protein>
<proteinExistence type="predicted"/>
<sequence length="179" mass="20159">MCKVFTQDYTRCGCRKIWHKVCRNHIDYTHKQIDNSPCPDITTHTLSSVEGLRQGTRNHPGPCPQTYITYVIQTEEERQADIRDASLWAPSASTTSRSGSLLWEGKPKPKTAKVDVAFGMQNQQAPELGQPQVRNSSRGTKRKDIVADLKAEQMSVDSFDQADYEAWKSRGNGTWKVGS</sequence>
<feature type="region of interest" description="Disordered" evidence="1">
    <location>
        <begin position="83"/>
        <end position="106"/>
    </location>
</feature>
<comment type="caution">
    <text evidence="2">The sequence shown here is derived from an EMBL/GenBank/DDBJ whole genome shotgun (WGS) entry which is preliminary data.</text>
</comment>
<dbReference type="Proteomes" id="UP000256328">
    <property type="component" value="Unassembled WGS sequence"/>
</dbReference>
<gene>
    <name evidence="2" type="ORF">BP5796_00981</name>
</gene>